<reference evidence="2" key="1">
    <citation type="submission" date="2020-05" db="EMBL/GenBank/DDBJ databases">
        <title>Phylogenomic resolution of chytrid fungi.</title>
        <authorList>
            <person name="Stajich J.E."/>
            <person name="Amses K."/>
            <person name="Simmons R."/>
            <person name="Seto K."/>
            <person name="Myers J."/>
            <person name="Bonds A."/>
            <person name="Quandt C.A."/>
            <person name="Barry K."/>
            <person name="Liu P."/>
            <person name="Grigoriev I."/>
            <person name="Longcore J.E."/>
            <person name="James T.Y."/>
        </authorList>
    </citation>
    <scope>NUCLEOTIDE SEQUENCE</scope>
    <source>
        <strain evidence="2">JEL0513</strain>
    </source>
</reference>
<evidence type="ECO:0000313" key="2">
    <source>
        <dbReference type="EMBL" id="KAJ3080787.1"/>
    </source>
</evidence>
<dbReference type="Proteomes" id="UP001211907">
    <property type="component" value="Unassembled WGS sequence"/>
</dbReference>
<comment type="caution">
    <text evidence="2">The sequence shown here is derived from an EMBL/GenBank/DDBJ whole genome shotgun (WGS) entry which is preliminary data.</text>
</comment>
<sequence length="228" mass="25072">MITIHTSRGVCIVDNTKNEKGRRLLAVAATRLALRPLVVAHQLDGSDVSLDKQLPANTNVFLTINAFFRSYSQYLALHCQDLVALTAEQAFDIPAKLKFAFPASFSPEQLLRFVSVDARNGNGNDNDDDDNDYNGNSINNSSREQVRTSPVSSTGSIDRRATMLTILKDKHSSRSNKSFVGPIASPPQSPTVSSVSSFAGEKQSAIFSRANKSIFFLRECSEQQKEKE</sequence>
<dbReference type="EMBL" id="JADGJH010005385">
    <property type="protein sequence ID" value="KAJ3080787.1"/>
    <property type="molecule type" value="Genomic_DNA"/>
</dbReference>
<accession>A0AAD5SLW9</accession>
<feature type="compositionally biased region" description="Low complexity" evidence="1">
    <location>
        <begin position="133"/>
        <end position="142"/>
    </location>
</feature>
<gene>
    <name evidence="2" type="ORF">HK100_010051</name>
</gene>
<feature type="region of interest" description="Disordered" evidence="1">
    <location>
        <begin position="173"/>
        <end position="196"/>
    </location>
</feature>
<evidence type="ECO:0000313" key="3">
    <source>
        <dbReference type="Proteomes" id="UP001211907"/>
    </source>
</evidence>
<dbReference type="AlphaFoldDB" id="A0AAD5SLW9"/>
<feature type="region of interest" description="Disordered" evidence="1">
    <location>
        <begin position="121"/>
        <end position="155"/>
    </location>
</feature>
<evidence type="ECO:0000256" key="1">
    <source>
        <dbReference type="SAM" id="MobiDB-lite"/>
    </source>
</evidence>
<organism evidence="2 3">
    <name type="scientific">Physocladia obscura</name>
    <dbReference type="NCBI Taxonomy" id="109957"/>
    <lineage>
        <taxon>Eukaryota</taxon>
        <taxon>Fungi</taxon>
        <taxon>Fungi incertae sedis</taxon>
        <taxon>Chytridiomycota</taxon>
        <taxon>Chytridiomycota incertae sedis</taxon>
        <taxon>Chytridiomycetes</taxon>
        <taxon>Chytridiales</taxon>
        <taxon>Chytriomycetaceae</taxon>
        <taxon>Physocladia</taxon>
    </lineage>
</organism>
<protein>
    <submittedName>
        <fullName evidence="2">Uncharacterized protein</fullName>
    </submittedName>
</protein>
<proteinExistence type="predicted"/>
<name>A0AAD5SLW9_9FUNG</name>
<keyword evidence="3" id="KW-1185">Reference proteome</keyword>